<evidence type="ECO:0000256" key="1">
    <source>
        <dbReference type="SAM" id="MobiDB-lite"/>
    </source>
</evidence>
<feature type="region of interest" description="Disordered" evidence="1">
    <location>
        <begin position="54"/>
        <end position="108"/>
    </location>
</feature>
<protein>
    <submittedName>
        <fullName evidence="2">Uncharacterized protein</fullName>
    </submittedName>
</protein>
<dbReference type="Proteomes" id="UP001153269">
    <property type="component" value="Unassembled WGS sequence"/>
</dbReference>
<name>A0A9N7YSY8_PLEPL</name>
<sequence>MKLRSSDLSDSQKLFIDRPQPVNGEAFEERRPFPHFHLSLEKPEGLQQQNRFFQRESGDTTRSARAVERSLTSSLNLPSVPAGPGFQPHSEEVSGRWDTEQGRSGSAT</sequence>
<accession>A0A9N7YSY8</accession>
<organism evidence="2 3">
    <name type="scientific">Pleuronectes platessa</name>
    <name type="common">European plaice</name>
    <dbReference type="NCBI Taxonomy" id="8262"/>
    <lineage>
        <taxon>Eukaryota</taxon>
        <taxon>Metazoa</taxon>
        <taxon>Chordata</taxon>
        <taxon>Craniata</taxon>
        <taxon>Vertebrata</taxon>
        <taxon>Euteleostomi</taxon>
        <taxon>Actinopterygii</taxon>
        <taxon>Neopterygii</taxon>
        <taxon>Teleostei</taxon>
        <taxon>Neoteleostei</taxon>
        <taxon>Acanthomorphata</taxon>
        <taxon>Carangaria</taxon>
        <taxon>Pleuronectiformes</taxon>
        <taxon>Pleuronectoidei</taxon>
        <taxon>Pleuronectidae</taxon>
        <taxon>Pleuronectes</taxon>
    </lineage>
</organism>
<feature type="region of interest" description="Disordered" evidence="1">
    <location>
        <begin position="1"/>
        <end position="30"/>
    </location>
</feature>
<dbReference type="EMBL" id="CADEAL010002190">
    <property type="protein sequence ID" value="CAB1438653.1"/>
    <property type="molecule type" value="Genomic_DNA"/>
</dbReference>
<proteinExistence type="predicted"/>
<feature type="compositionally biased region" description="Basic and acidic residues" evidence="1">
    <location>
        <begin position="89"/>
        <end position="101"/>
    </location>
</feature>
<evidence type="ECO:0000313" key="2">
    <source>
        <dbReference type="EMBL" id="CAB1438653.1"/>
    </source>
</evidence>
<comment type="caution">
    <text evidence="2">The sequence shown here is derived from an EMBL/GenBank/DDBJ whole genome shotgun (WGS) entry which is preliminary data.</text>
</comment>
<dbReference type="AlphaFoldDB" id="A0A9N7YSY8"/>
<gene>
    <name evidence="2" type="ORF">PLEPLA_LOCUS26541</name>
</gene>
<evidence type="ECO:0000313" key="3">
    <source>
        <dbReference type="Proteomes" id="UP001153269"/>
    </source>
</evidence>
<keyword evidence="3" id="KW-1185">Reference proteome</keyword>
<reference evidence="2" key="1">
    <citation type="submission" date="2020-03" db="EMBL/GenBank/DDBJ databases">
        <authorList>
            <person name="Weist P."/>
        </authorList>
    </citation>
    <scope>NUCLEOTIDE SEQUENCE</scope>
</reference>